<protein>
    <submittedName>
        <fullName evidence="10">Iron ABC transporter permease</fullName>
    </submittedName>
</protein>
<keyword evidence="11" id="KW-1185">Reference proteome</keyword>
<dbReference type="SUPFAM" id="SSF161098">
    <property type="entry name" value="MetI-like"/>
    <property type="match status" value="2"/>
</dbReference>
<keyword evidence="6 8" id="KW-1133">Transmembrane helix</keyword>
<dbReference type="CDD" id="cd06261">
    <property type="entry name" value="TM_PBP2"/>
    <property type="match status" value="2"/>
</dbReference>
<gene>
    <name evidence="10" type="ORF">VSX58_10090</name>
</gene>
<dbReference type="Gene3D" id="1.10.3720.10">
    <property type="entry name" value="MetI-like"/>
    <property type="match status" value="2"/>
</dbReference>
<feature type="transmembrane region" description="Helical" evidence="8">
    <location>
        <begin position="470"/>
        <end position="487"/>
    </location>
</feature>
<feature type="transmembrane region" description="Helical" evidence="8">
    <location>
        <begin position="368"/>
        <end position="394"/>
    </location>
</feature>
<dbReference type="EMBL" id="JAYWTM010000007">
    <property type="protein sequence ID" value="MEC5342946.1"/>
    <property type="molecule type" value="Genomic_DNA"/>
</dbReference>
<dbReference type="Pfam" id="PF00528">
    <property type="entry name" value="BPD_transp_1"/>
    <property type="match status" value="1"/>
</dbReference>
<evidence type="ECO:0000259" key="9">
    <source>
        <dbReference type="PROSITE" id="PS50928"/>
    </source>
</evidence>
<feature type="transmembrane region" description="Helical" evidence="8">
    <location>
        <begin position="242"/>
        <end position="263"/>
    </location>
</feature>
<feature type="transmembrane region" description="Helical" evidence="8">
    <location>
        <begin position="53"/>
        <end position="77"/>
    </location>
</feature>
<feature type="transmembrane region" description="Helical" evidence="8">
    <location>
        <begin position="329"/>
        <end position="356"/>
    </location>
</feature>
<evidence type="ECO:0000256" key="4">
    <source>
        <dbReference type="ARBA" id="ARBA00022519"/>
    </source>
</evidence>
<evidence type="ECO:0000256" key="5">
    <source>
        <dbReference type="ARBA" id="ARBA00022692"/>
    </source>
</evidence>
<evidence type="ECO:0000256" key="2">
    <source>
        <dbReference type="ARBA" id="ARBA00022448"/>
    </source>
</evidence>
<dbReference type="PANTHER" id="PTHR30183">
    <property type="entry name" value="MOLYBDENUM TRANSPORT SYSTEM PERMEASE PROTEIN MODB"/>
    <property type="match status" value="1"/>
</dbReference>
<evidence type="ECO:0000256" key="3">
    <source>
        <dbReference type="ARBA" id="ARBA00022475"/>
    </source>
</evidence>
<proteinExistence type="inferred from homology"/>
<dbReference type="InterPro" id="IPR035906">
    <property type="entry name" value="MetI-like_sf"/>
</dbReference>
<feature type="transmembrane region" description="Helical" evidence="8">
    <location>
        <begin position="296"/>
        <end position="317"/>
    </location>
</feature>
<evidence type="ECO:0000256" key="6">
    <source>
        <dbReference type="ARBA" id="ARBA00022989"/>
    </source>
</evidence>
<keyword evidence="3" id="KW-1003">Cell membrane</keyword>
<keyword evidence="4" id="KW-0997">Cell inner membrane</keyword>
<evidence type="ECO:0000256" key="8">
    <source>
        <dbReference type="RuleBase" id="RU363032"/>
    </source>
</evidence>
<evidence type="ECO:0000313" key="11">
    <source>
        <dbReference type="Proteomes" id="UP001309705"/>
    </source>
</evidence>
<dbReference type="PROSITE" id="PS50928">
    <property type="entry name" value="ABC_TM1"/>
    <property type="match status" value="2"/>
</dbReference>
<feature type="domain" description="ABC transmembrane type-1" evidence="9">
    <location>
        <begin position="54"/>
        <end position="258"/>
    </location>
</feature>
<keyword evidence="7 8" id="KW-0472">Membrane</keyword>
<comment type="subcellular location">
    <subcellularLocation>
        <location evidence="1">Cell inner membrane</location>
        <topology evidence="1">Multi-pass membrane protein</topology>
    </subcellularLocation>
    <subcellularLocation>
        <location evidence="8">Cell membrane</location>
        <topology evidence="8">Multi-pass membrane protein</topology>
    </subcellularLocation>
</comment>
<dbReference type="RefSeq" id="WP_327617948.1">
    <property type="nucleotide sequence ID" value="NZ_JAYWTM010000007.1"/>
</dbReference>
<dbReference type="Proteomes" id="UP001309705">
    <property type="component" value="Unassembled WGS sequence"/>
</dbReference>
<evidence type="ECO:0000256" key="1">
    <source>
        <dbReference type="ARBA" id="ARBA00004429"/>
    </source>
</evidence>
<feature type="transmembrane region" description="Helical" evidence="8">
    <location>
        <begin position="143"/>
        <end position="162"/>
    </location>
</feature>
<organism evidence="10 11">
    <name type="scientific">Brenneria populi</name>
    <dbReference type="NCBI Taxonomy" id="1505588"/>
    <lineage>
        <taxon>Bacteria</taxon>
        <taxon>Pseudomonadati</taxon>
        <taxon>Pseudomonadota</taxon>
        <taxon>Gammaproteobacteria</taxon>
        <taxon>Enterobacterales</taxon>
        <taxon>Pectobacteriaceae</taxon>
        <taxon>Brenneria</taxon>
    </lineage>
</organism>
<accession>A0ABU6JQN8</accession>
<keyword evidence="5 8" id="KW-0812">Transmembrane</keyword>
<dbReference type="InterPro" id="IPR000515">
    <property type="entry name" value="MetI-like"/>
</dbReference>
<feature type="transmembrane region" description="Helical" evidence="8">
    <location>
        <begin position="520"/>
        <end position="542"/>
    </location>
</feature>
<name>A0ABU6JQN8_9GAMM</name>
<dbReference type="PANTHER" id="PTHR30183:SF2">
    <property type="entry name" value="IRON UTILIZATION PROTEIN"/>
    <property type="match status" value="1"/>
</dbReference>
<feature type="transmembrane region" description="Helical" evidence="8">
    <location>
        <begin position="12"/>
        <end position="33"/>
    </location>
</feature>
<keyword evidence="2 8" id="KW-0813">Transport</keyword>
<evidence type="ECO:0000313" key="10">
    <source>
        <dbReference type="EMBL" id="MEC5342946.1"/>
    </source>
</evidence>
<comment type="caution">
    <text evidence="10">The sequence shown here is derived from an EMBL/GenBank/DDBJ whole genome shotgun (WGS) entry which is preliminary data.</text>
</comment>
<feature type="transmembrane region" description="Helical" evidence="8">
    <location>
        <begin position="199"/>
        <end position="222"/>
    </location>
</feature>
<reference evidence="10 11" key="1">
    <citation type="journal article" date="2017" name="Int. J. Syst. Evol. Microbiol.">
        <title>Brenneria populi subsp. brevivirga subsp. nov. isolated from symptomatic bark of Populus x euramericana canker, and description of Brenneria populi subsp. populi subsp. nov.</title>
        <authorList>
            <person name="Zheng M.H."/>
            <person name="Piao C.G."/>
            <person name="Xue H."/>
            <person name="Guo M.W."/>
            <person name="Li Y."/>
        </authorList>
    </citation>
    <scope>NUCLEOTIDE SEQUENCE [LARGE SCALE GENOMIC DNA]</scope>
    <source>
        <strain evidence="10 11">D9-5</strain>
    </source>
</reference>
<feature type="transmembrane region" description="Helical" evidence="8">
    <location>
        <begin position="400"/>
        <end position="425"/>
    </location>
</feature>
<sequence>MASYSGFGIRRWRAGSWLCTGLLLLPIATIFFQAFSVRGDGFIHLWQTVLPTYILNSLALVAGTVLLSLAFGLPAAWLMTMYRFPGQRLLRWMLCLPLAMPPYLVAYIYTDLLDYAGPVQRWLRQMFSLYGAGDYWFPPVRSLGGACVVLALTLYPYVYLLARKALLEQSVSLLHSARLLNHSANRAFWRVSFPLARPAIAVGASLVAMEALGDFGTVSYFAQATLTTAVYDTWLGYGDLGAATRISALMLLFIFFIVTAEFYSRRRQQLYQKSMGQERSHVPALSGINKILAQGYCWGLIILAAGIPCMMLIGWSLRYFSRGWSASFFHYALNSVLVSSLAAGVTLLVSLLLAFYSRLSGGRATKTMLRLASLGYAVPGTVLAIGLLIPLAAFDHGINWLAGMLALPLPGLLLSGSIVALVLAYSVRFCAMTIGSIDSSMAKISPSLDMASRMLRCAPGQMLTRVHWPLLRRGVLTGMLLVFIESMKELNASLLLRPFNFETLATYVFTFTSDEQLEQAALPAMVLVLVGLFPVIWLNAALENKK</sequence>
<feature type="transmembrane region" description="Helical" evidence="8">
    <location>
        <begin position="89"/>
        <end position="109"/>
    </location>
</feature>
<feature type="domain" description="ABC transmembrane type-1" evidence="9">
    <location>
        <begin position="332"/>
        <end position="538"/>
    </location>
</feature>
<comment type="similarity">
    <text evidence="8">Belongs to the binding-protein-dependent transport system permease family.</text>
</comment>
<evidence type="ECO:0000256" key="7">
    <source>
        <dbReference type="ARBA" id="ARBA00023136"/>
    </source>
</evidence>